<keyword evidence="4" id="KW-1185">Reference proteome</keyword>
<protein>
    <recommendedName>
        <fullName evidence="2">SWIM-type domain-containing protein</fullName>
    </recommendedName>
</protein>
<gene>
    <name evidence="3" type="ORF">O4U47_01835</name>
</gene>
<evidence type="ECO:0000256" key="1">
    <source>
        <dbReference type="PROSITE-ProRule" id="PRU00325"/>
    </source>
</evidence>
<accession>A0ABT4TG23</accession>
<sequence>MRARGPIGENWWARRFVEEVELDGDPGRLSRGRSYARGGAVEWIQVVSGRVSGEVAGSSVRPYSAAVHIAPLDEARAEQVISRLVGAEAEDTARAVQEGSMPGGAEAALRAVGAELFPPLLEMRSLCSCPDHWSLCKHAVALLYVFADAIDSDPRLLLGWHGVSPALLLERLEESLGSGVRLPNELDVQVEPLPERAEEFWAESEPLPLPGPQRPLNPLAYWEAPIPVLADALEPIYDAMAEAGPQGGGRTGDRGE</sequence>
<comment type="caution">
    <text evidence="3">The sequence shown here is derived from an EMBL/GenBank/DDBJ whole genome shotgun (WGS) entry which is preliminary data.</text>
</comment>
<evidence type="ECO:0000313" key="3">
    <source>
        <dbReference type="EMBL" id="MDA2803239.1"/>
    </source>
</evidence>
<evidence type="ECO:0000259" key="2">
    <source>
        <dbReference type="PROSITE" id="PS50966"/>
    </source>
</evidence>
<evidence type="ECO:0000313" key="4">
    <source>
        <dbReference type="Proteomes" id="UP001165685"/>
    </source>
</evidence>
<feature type="domain" description="SWIM-type" evidence="2">
    <location>
        <begin position="117"/>
        <end position="147"/>
    </location>
</feature>
<dbReference type="InterPro" id="IPR007527">
    <property type="entry name" value="Znf_SWIM"/>
</dbReference>
<organism evidence="3 4">
    <name type="scientific">Nocardiopsis suaedae</name>
    <dbReference type="NCBI Taxonomy" id="3018444"/>
    <lineage>
        <taxon>Bacteria</taxon>
        <taxon>Bacillati</taxon>
        <taxon>Actinomycetota</taxon>
        <taxon>Actinomycetes</taxon>
        <taxon>Streptosporangiales</taxon>
        <taxon>Nocardiopsidaceae</taxon>
        <taxon>Nocardiopsis</taxon>
    </lineage>
</organism>
<dbReference type="EMBL" id="JAQFWP010000002">
    <property type="protein sequence ID" value="MDA2803239.1"/>
    <property type="molecule type" value="Genomic_DNA"/>
</dbReference>
<keyword evidence="1" id="KW-0479">Metal-binding</keyword>
<dbReference type="PANTHER" id="PTHR38133">
    <property type="entry name" value="SLR1429 PROTEIN"/>
    <property type="match status" value="1"/>
</dbReference>
<dbReference type="Proteomes" id="UP001165685">
    <property type="component" value="Unassembled WGS sequence"/>
</dbReference>
<dbReference type="PANTHER" id="PTHR38133:SF1">
    <property type="entry name" value="SLR1429 PROTEIN"/>
    <property type="match status" value="1"/>
</dbReference>
<reference evidence="3" key="1">
    <citation type="submission" date="2023-01" db="EMBL/GenBank/DDBJ databases">
        <title>Draft genome sequence of Nocardiopsis sp. LSu2-4 isolated from halophytes.</title>
        <authorList>
            <person name="Duangmal K."/>
            <person name="Chantavorakit T."/>
        </authorList>
    </citation>
    <scope>NUCLEOTIDE SEQUENCE</scope>
    <source>
        <strain evidence="3">LSu2-4</strain>
    </source>
</reference>
<dbReference type="PROSITE" id="PS50966">
    <property type="entry name" value="ZF_SWIM"/>
    <property type="match status" value="1"/>
</dbReference>
<keyword evidence="1" id="KW-0863">Zinc-finger</keyword>
<keyword evidence="1" id="KW-0862">Zinc</keyword>
<dbReference type="RefSeq" id="WP_270675507.1">
    <property type="nucleotide sequence ID" value="NZ_JAQFWP010000002.1"/>
</dbReference>
<proteinExistence type="predicted"/>
<name>A0ABT4TG23_9ACTN</name>